<dbReference type="Proteomes" id="UP000595197">
    <property type="component" value="Chromosome"/>
</dbReference>
<reference evidence="2" key="1">
    <citation type="submission" date="2021-02" db="EMBL/GenBank/DDBJ databases">
        <title>Skermanella TT6 skin isolate.</title>
        <authorList>
            <person name="Lee K."/>
            <person name="Ganzorig M."/>
        </authorList>
    </citation>
    <scope>NUCLEOTIDE SEQUENCE</scope>
    <source>
        <strain evidence="2">TT6</strain>
    </source>
</reference>
<sequence length="117" mass="12491">MSISERADIHRMATKIALSYARSHNETFDAFPQLFRTAYHGLLSCAEPPQEAAVPARRASVPKAAPVRAPVPARMTPPAKPKAAAKPAPQRTGINGTGRGRPTWTPANALGKAGTRR</sequence>
<protein>
    <submittedName>
        <fullName evidence="2">Uncharacterized protein</fullName>
    </submittedName>
</protein>
<gene>
    <name evidence="2" type="ORF">IGS68_03960</name>
</gene>
<name>A0ABX7BAV2_9PROT</name>
<dbReference type="EMBL" id="CP067420">
    <property type="protein sequence ID" value="QQP90423.1"/>
    <property type="molecule type" value="Genomic_DNA"/>
</dbReference>
<keyword evidence="3" id="KW-1185">Reference proteome</keyword>
<accession>A0ABX7BAV2</accession>
<evidence type="ECO:0000313" key="3">
    <source>
        <dbReference type="Proteomes" id="UP000595197"/>
    </source>
</evidence>
<feature type="region of interest" description="Disordered" evidence="1">
    <location>
        <begin position="54"/>
        <end position="117"/>
    </location>
</feature>
<feature type="compositionally biased region" description="Low complexity" evidence="1">
    <location>
        <begin position="54"/>
        <end position="89"/>
    </location>
</feature>
<dbReference type="RefSeq" id="WP_201077500.1">
    <property type="nucleotide sequence ID" value="NZ_CP067420.1"/>
</dbReference>
<evidence type="ECO:0000256" key="1">
    <source>
        <dbReference type="SAM" id="MobiDB-lite"/>
    </source>
</evidence>
<organism evidence="2 3">
    <name type="scientific">Skermanella cutis</name>
    <dbReference type="NCBI Taxonomy" id="2775420"/>
    <lineage>
        <taxon>Bacteria</taxon>
        <taxon>Pseudomonadati</taxon>
        <taxon>Pseudomonadota</taxon>
        <taxon>Alphaproteobacteria</taxon>
        <taxon>Rhodospirillales</taxon>
        <taxon>Azospirillaceae</taxon>
        <taxon>Skermanella</taxon>
    </lineage>
</organism>
<proteinExistence type="predicted"/>
<evidence type="ECO:0000313" key="2">
    <source>
        <dbReference type="EMBL" id="QQP90423.1"/>
    </source>
</evidence>